<dbReference type="AlphaFoldDB" id="A0A9D1WRF7"/>
<reference evidence="2" key="2">
    <citation type="submission" date="2021-04" db="EMBL/GenBank/DDBJ databases">
        <authorList>
            <person name="Gilroy R."/>
        </authorList>
    </citation>
    <scope>NUCLEOTIDE SEQUENCE</scope>
    <source>
        <strain evidence="2">CHK188-5543</strain>
    </source>
</reference>
<feature type="signal peptide" evidence="1">
    <location>
        <begin position="1"/>
        <end position="23"/>
    </location>
</feature>
<dbReference type="Pfam" id="PF20316">
    <property type="entry name" value="DUF6612"/>
    <property type="match status" value="1"/>
</dbReference>
<reference evidence="2" key="1">
    <citation type="journal article" date="2021" name="PeerJ">
        <title>Extensive microbial diversity within the chicken gut microbiome revealed by metagenomics and culture.</title>
        <authorList>
            <person name="Gilroy R."/>
            <person name="Ravi A."/>
            <person name="Getino M."/>
            <person name="Pursley I."/>
            <person name="Horton D.L."/>
            <person name="Alikhan N.F."/>
            <person name="Baker D."/>
            <person name="Gharbi K."/>
            <person name="Hall N."/>
            <person name="Watson M."/>
            <person name="Adriaenssens E.M."/>
            <person name="Foster-Nyarko E."/>
            <person name="Jarju S."/>
            <person name="Secka A."/>
            <person name="Antonio M."/>
            <person name="Oren A."/>
            <person name="Chaudhuri R.R."/>
            <person name="La Ragione R."/>
            <person name="Hildebrand F."/>
            <person name="Pallen M.J."/>
        </authorList>
    </citation>
    <scope>NUCLEOTIDE SEQUENCE</scope>
    <source>
        <strain evidence="2">CHK188-5543</strain>
    </source>
</reference>
<protein>
    <recommendedName>
        <fullName evidence="4">DUF4412 domain-containing protein</fullName>
    </recommendedName>
</protein>
<name>A0A9D1WRF7_9FIRM</name>
<evidence type="ECO:0000256" key="1">
    <source>
        <dbReference type="SAM" id="SignalP"/>
    </source>
</evidence>
<evidence type="ECO:0008006" key="4">
    <source>
        <dbReference type="Google" id="ProtNLM"/>
    </source>
</evidence>
<proteinExistence type="predicted"/>
<gene>
    <name evidence="2" type="ORF">H9736_05735</name>
</gene>
<feature type="chain" id="PRO_5039577644" description="DUF4412 domain-containing protein" evidence="1">
    <location>
        <begin position="24"/>
        <end position="271"/>
    </location>
</feature>
<dbReference type="Proteomes" id="UP000886800">
    <property type="component" value="Unassembled WGS sequence"/>
</dbReference>
<evidence type="ECO:0000313" key="2">
    <source>
        <dbReference type="EMBL" id="HIX65734.1"/>
    </source>
</evidence>
<dbReference type="InterPro" id="IPR046720">
    <property type="entry name" value="DUF6612"/>
</dbReference>
<organism evidence="2 3">
    <name type="scientific">Candidatus Anaerotruncus excrementipullorum</name>
    <dbReference type="NCBI Taxonomy" id="2838465"/>
    <lineage>
        <taxon>Bacteria</taxon>
        <taxon>Bacillati</taxon>
        <taxon>Bacillota</taxon>
        <taxon>Clostridia</taxon>
        <taxon>Eubacteriales</taxon>
        <taxon>Oscillospiraceae</taxon>
        <taxon>Anaerotruncus</taxon>
    </lineage>
</organism>
<evidence type="ECO:0000313" key="3">
    <source>
        <dbReference type="Proteomes" id="UP000886800"/>
    </source>
</evidence>
<dbReference type="EMBL" id="DXES01000125">
    <property type="protein sequence ID" value="HIX65734.1"/>
    <property type="molecule type" value="Genomic_DNA"/>
</dbReference>
<keyword evidence="1" id="KW-0732">Signal</keyword>
<comment type="caution">
    <text evidence="2">The sequence shown here is derived from an EMBL/GenBank/DDBJ whole genome shotgun (WGS) entry which is preliminary data.</text>
</comment>
<sequence length="271" mass="29522">MKKFLAILLAAGLVASLSGFTTKDDPAEVYEQAMAKSLEAGSQQMDCDMTMTLRYGAQTLEIGMDFDAQVVRDGEGYQMAMTGSLDLLGQQLPMELYYLDNWCYMDVLGQKVKTRMPLDQMLALTGAQASTLSPVPYMEKLTLEPQGEQAQLTYRIPQAAMIRYFEDVLAATGPALTAEEQAQMELVKLGSMDGTLVVDGEYNTLSEDARMNLFLYVGEDVIPCTLRMAVDYSPLAAGTQLQFPADLASYPTEEQLAAQVAAQQAAAQPAA</sequence>
<dbReference type="Gene3D" id="2.50.20.20">
    <property type="match status" value="1"/>
</dbReference>
<accession>A0A9D1WRF7</accession>